<keyword evidence="2" id="KW-1185">Reference proteome</keyword>
<accession>A0AAW0TLI0</accession>
<proteinExistence type="predicted"/>
<comment type="caution">
    <text evidence="1">The sequence shown here is derived from an EMBL/GenBank/DDBJ whole genome shotgun (WGS) entry which is preliminary data.</text>
</comment>
<name>A0AAW0TLI0_SCYPA</name>
<gene>
    <name evidence="1" type="ORF">O3P69_020156</name>
</gene>
<reference evidence="1 2" key="1">
    <citation type="submission" date="2023-03" db="EMBL/GenBank/DDBJ databases">
        <title>High-quality genome of Scylla paramamosain provides insights in environmental adaptation.</title>
        <authorList>
            <person name="Zhang L."/>
        </authorList>
    </citation>
    <scope>NUCLEOTIDE SEQUENCE [LARGE SCALE GENOMIC DNA]</scope>
    <source>
        <strain evidence="1">LZ_2023a</strain>
        <tissue evidence="1">Muscle</tissue>
    </source>
</reference>
<dbReference type="Proteomes" id="UP001487740">
    <property type="component" value="Unassembled WGS sequence"/>
</dbReference>
<sequence length="229" mass="25313">MPSHSSLPYSDSTSCSQSLPKTWERTLPCSLRPVLQVYSEAAGYHSDLPHTALALHWLHSLERDRQPDSHPMARVFPGPGVSSACLGRPALKRSRRREADCELDSKMNIGKAKRLFELGKHGRATPAHSYRLPRILGQPPTCLRVWPGPGVSSSKQGEDRAPDPALLQALPRVLHQQQTMLLPIRSCRDCLLCYCHLTLVLGDPPTIKTSSKVHVVAPASHRRAPPLLD</sequence>
<dbReference type="AlphaFoldDB" id="A0AAW0TLI0"/>
<dbReference type="EMBL" id="JARAKH010000029">
    <property type="protein sequence ID" value="KAK8388073.1"/>
    <property type="molecule type" value="Genomic_DNA"/>
</dbReference>
<evidence type="ECO:0000313" key="1">
    <source>
        <dbReference type="EMBL" id="KAK8388073.1"/>
    </source>
</evidence>
<protein>
    <submittedName>
        <fullName evidence="1">Uncharacterized protein</fullName>
    </submittedName>
</protein>
<organism evidence="1 2">
    <name type="scientific">Scylla paramamosain</name>
    <name type="common">Mud crab</name>
    <dbReference type="NCBI Taxonomy" id="85552"/>
    <lineage>
        <taxon>Eukaryota</taxon>
        <taxon>Metazoa</taxon>
        <taxon>Ecdysozoa</taxon>
        <taxon>Arthropoda</taxon>
        <taxon>Crustacea</taxon>
        <taxon>Multicrustacea</taxon>
        <taxon>Malacostraca</taxon>
        <taxon>Eumalacostraca</taxon>
        <taxon>Eucarida</taxon>
        <taxon>Decapoda</taxon>
        <taxon>Pleocyemata</taxon>
        <taxon>Brachyura</taxon>
        <taxon>Eubrachyura</taxon>
        <taxon>Portunoidea</taxon>
        <taxon>Portunidae</taxon>
        <taxon>Portuninae</taxon>
        <taxon>Scylla</taxon>
    </lineage>
</organism>
<evidence type="ECO:0000313" key="2">
    <source>
        <dbReference type="Proteomes" id="UP001487740"/>
    </source>
</evidence>